<keyword evidence="2" id="KW-0472">Membrane</keyword>
<keyword evidence="2" id="KW-1133">Transmembrane helix</keyword>
<dbReference type="AlphaFoldDB" id="A0A1A9Z8U2"/>
<dbReference type="VEuPathDB" id="VectorBase:GPAI007302"/>
<evidence type="ECO:0000256" key="2">
    <source>
        <dbReference type="SAM" id="Phobius"/>
    </source>
</evidence>
<proteinExistence type="predicted"/>
<keyword evidence="4" id="KW-1185">Reference proteome</keyword>
<dbReference type="EnsemblMetazoa" id="GPAI007302-RA">
    <property type="protein sequence ID" value="GPAI007302-PA"/>
    <property type="gene ID" value="GPAI007302"/>
</dbReference>
<name>A0A1A9Z8U2_GLOPL</name>
<protein>
    <submittedName>
        <fullName evidence="3">Uncharacterized protein</fullName>
    </submittedName>
</protein>
<evidence type="ECO:0000256" key="1">
    <source>
        <dbReference type="SAM" id="MobiDB-lite"/>
    </source>
</evidence>
<dbReference type="Proteomes" id="UP000092445">
    <property type="component" value="Unassembled WGS sequence"/>
</dbReference>
<sequence>MGNQQSKYGESTDIKAARDRRSFFYCSAAVEQKAYVTLVNKKENVVMFLMMAMTMMMVMTRSCLQKGKKKKTTLLATSPATSPEPRHTYGKCNNKQCTLVDKILTKTRTDQTTKQTNNKPTTKPTNRRLFVQCERIYCFFYFSPLLATKQYLMDVFDRKENDNALIFKYEEEEAERLLQKCPLPSNDDMYEDVITSVTGGGERDHNNNNNSNKSNLKYMTY</sequence>
<organism evidence="3 4">
    <name type="scientific">Glossina pallidipes</name>
    <name type="common">Tsetse fly</name>
    <dbReference type="NCBI Taxonomy" id="7398"/>
    <lineage>
        <taxon>Eukaryota</taxon>
        <taxon>Metazoa</taxon>
        <taxon>Ecdysozoa</taxon>
        <taxon>Arthropoda</taxon>
        <taxon>Hexapoda</taxon>
        <taxon>Insecta</taxon>
        <taxon>Pterygota</taxon>
        <taxon>Neoptera</taxon>
        <taxon>Endopterygota</taxon>
        <taxon>Diptera</taxon>
        <taxon>Brachycera</taxon>
        <taxon>Muscomorpha</taxon>
        <taxon>Hippoboscoidea</taxon>
        <taxon>Glossinidae</taxon>
        <taxon>Glossina</taxon>
    </lineage>
</organism>
<reference evidence="4" key="1">
    <citation type="submission" date="2014-03" db="EMBL/GenBank/DDBJ databases">
        <authorList>
            <person name="Aksoy S."/>
            <person name="Warren W."/>
            <person name="Wilson R.K."/>
        </authorList>
    </citation>
    <scope>NUCLEOTIDE SEQUENCE [LARGE SCALE GENOMIC DNA]</scope>
    <source>
        <strain evidence="4">IAEA</strain>
    </source>
</reference>
<feature type="region of interest" description="Disordered" evidence="1">
    <location>
        <begin position="197"/>
        <end position="221"/>
    </location>
</feature>
<evidence type="ECO:0000313" key="4">
    <source>
        <dbReference type="Proteomes" id="UP000092445"/>
    </source>
</evidence>
<accession>A0A1A9Z8U2</accession>
<keyword evidence="2" id="KW-0812">Transmembrane</keyword>
<evidence type="ECO:0000313" key="3">
    <source>
        <dbReference type="EnsemblMetazoa" id="GPAI007302-PA"/>
    </source>
</evidence>
<feature type="transmembrane region" description="Helical" evidence="2">
    <location>
        <begin position="45"/>
        <end position="64"/>
    </location>
</feature>
<reference evidence="3" key="2">
    <citation type="submission" date="2020-05" db="UniProtKB">
        <authorList>
            <consortium name="EnsemblMetazoa"/>
        </authorList>
    </citation>
    <scope>IDENTIFICATION</scope>
    <source>
        <strain evidence="3">IAEA</strain>
    </source>
</reference>